<organism evidence="2 3">
    <name type="scientific">Dryococelus australis</name>
    <dbReference type="NCBI Taxonomy" id="614101"/>
    <lineage>
        <taxon>Eukaryota</taxon>
        <taxon>Metazoa</taxon>
        <taxon>Ecdysozoa</taxon>
        <taxon>Arthropoda</taxon>
        <taxon>Hexapoda</taxon>
        <taxon>Insecta</taxon>
        <taxon>Pterygota</taxon>
        <taxon>Neoptera</taxon>
        <taxon>Polyneoptera</taxon>
        <taxon>Phasmatodea</taxon>
        <taxon>Verophasmatodea</taxon>
        <taxon>Anareolatae</taxon>
        <taxon>Phasmatidae</taxon>
        <taxon>Eurycanthinae</taxon>
        <taxon>Dryococelus</taxon>
    </lineage>
</organism>
<evidence type="ECO:0000313" key="3">
    <source>
        <dbReference type="Proteomes" id="UP001159363"/>
    </source>
</evidence>
<sequence length="854" mass="94994">MVSRKTGGPTHDWPIARASRSQSEYGFVHIKGTAIVYLSTVLGTYLCRSEKVWENPLDDGAPVRRLATQVQFIQEGNDFTARQQPMEKRRRLELYSSVKFSLVPNNNMRFCRSLLIYYRVLRKIPCRPGSPSVNRKQVNQFSRDSTPPPNPLPLTYTHTPKAGKFSAVLTPGQTWANPFISTLRSVDPQLADTPNPSPPPHPEKIHIVTSRKQRVFLNCARRGALNQVLAEQETSGLASRVPLFEHESSLLSLVVERAGFFQPLHEITGSPLVIKETPQWREPTCGRVGRRVTVVETHVRAGIGSGVSPANDRLHVTRVRGEDGCGGWVGGRCFFHRRLGKPITDARPLRAPDAAGSSLFPNFQGAAVAEWLACFSPTKANRVQSPARSFPELSQVGIVLDDAAVRRVFSGISRFPRPCFLALLLSHLISPHIGSQDLFVKSRANLSTTQGRNSFNDLQDRLYSTVVMYKYADINCTLVVCCHSGKRQLVPRFPGGVKHRVDQRLKFYVFCDAAMHALFRPGSCLERTWQSITPGELLQTRWSGAEIQGRGKRKCPEKTHRQAASSSTMPTCENPGPNPSGIDPGSPRWEASALATAPPLSLTSDKAHTIMVLSIYKPGNLADSFGHKQYSTILCAFGHQLVVNWLLLQFNPRPGSKPRGCPPCDTSPTESYPDVADYCTIGSSAVNFSREKTREHDFLRFLEIRVLPQGNVRRNSYFPSNLLIQIGAVIPGGSRQLTSDCGSLMTLKLHVAGARQPDKREGQGRGETEAEGETKALTKGDRRRKKKKEKEKEISRLLKARKIITESSIKLVLSQHSRSTEQVNDIWRRASLHPGEGEAIFQLQRVGQRFFIGS</sequence>
<dbReference type="EMBL" id="JARBHB010000008">
    <property type="protein sequence ID" value="KAJ8877775.1"/>
    <property type="molecule type" value="Genomic_DNA"/>
</dbReference>
<feature type="compositionally biased region" description="Polar residues" evidence="1">
    <location>
        <begin position="562"/>
        <end position="571"/>
    </location>
</feature>
<evidence type="ECO:0000313" key="2">
    <source>
        <dbReference type="EMBL" id="KAJ8877775.1"/>
    </source>
</evidence>
<feature type="region of interest" description="Disordered" evidence="1">
    <location>
        <begin position="129"/>
        <end position="152"/>
    </location>
</feature>
<feature type="region of interest" description="Disordered" evidence="1">
    <location>
        <begin position="752"/>
        <end position="792"/>
    </location>
</feature>
<gene>
    <name evidence="2" type="ORF">PR048_022231</name>
</gene>
<feature type="region of interest" description="Disordered" evidence="1">
    <location>
        <begin position="549"/>
        <end position="584"/>
    </location>
</feature>
<dbReference type="Proteomes" id="UP001159363">
    <property type="component" value="Chromosome 7"/>
</dbReference>
<comment type="caution">
    <text evidence="2">The sequence shown here is derived from an EMBL/GenBank/DDBJ whole genome shotgun (WGS) entry which is preliminary data.</text>
</comment>
<feature type="compositionally biased region" description="Basic and acidic residues" evidence="1">
    <location>
        <begin position="756"/>
        <end position="780"/>
    </location>
</feature>
<keyword evidence="3" id="KW-1185">Reference proteome</keyword>
<protein>
    <submittedName>
        <fullName evidence="2">Uncharacterized protein</fullName>
    </submittedName>
</protein>
<reference evidence="2 3" key="1">
    <citation type="submission" date="2023-02" db="EMBL/GenBank/DDBJ databases">
        <title>LHISI_Scaffold_Assembly.</title>
        <authorList>
            <person name="Stuart O.P."/>
            <person name="Cleave R."/>
            <person name="Magrath M.J.L."/>
            <person name="Mikheyev A.S."/>
        </authorList>
    </citation>
    <scope>NUCLEOTIDE SEQUENCE [LARGE SCALE GENOMIC DNA]</scope>
    <source>
        <strain evidence="2">Daus_M_001</strain>
        <tissue evidence="2">Leg muscle</tissue>
    </source>
</reference>
<evidence type="ECO:0000256" key="1">
    <source>
        <dbReference type="SAM" id="MobiDB-lite"/>
    </source>
</evidence>
<name>A0ABQ9H0H5_9NEOP</name>
<feature type="compositionally biased region" description="Polar residues" evidence="1">
    <location>
        <begin position="131"/>
        <end position="145"/>
    </location>
</feature>
<proteinExistence type="predicted"/>
<accession>A0ABQ9H0H5</accession>